<organism evidence="1 2">
    <name type="scientific">Oedothorax gibbosus</name>
    <dbReference type="NCBI Taxonomy" id="931172"/>
    <lineage>
        <taxon>Eukaryota</taxon>
        <taxon>Metazoa</taxon>
        <taxon>Ecdysozoa</taxon>
        <taxon>Arthropoda</taxon>
        <taxon>Chelicerata</taxon>
        <taxon>Arachnida</taxon>
        <taxon>Araneae</taxon>
        <taxon>Araneomorphae</taxon>
        <taxon>Entelegynae</taxon>
        <taxon>Araneoidea</taxon>
        <taxon>Linyphiidae</taxon>
        <taxon>Erigoninae</taxon>
        <taxon>Oedothorax</taxon>
    </lineage>
</organism>
<evidence type="ECO:0000313" key="1">
    <source>
        <dbReference type="EMBL" id="KAG8185642.1"/>
    </source>
</evidence>
<evidence type="ECO:0000313" key="2">
    <source>
        <dbReference type="Proteomes" id="UP000827092"/>
    </source>
</evidence>
<name>A0AAV6UNG7_9ARAC</name>
<protein>
    <submittedName>
        <fullName evidence="1">Uncharacterized protein</fullName>
    </submittedName>
</protein>
<accession>A0AAV6UNG7</accession>
<dbReference type="Proteomes" id="UP000827092">
    <property type="component" value="Unassembled WGS sequence"/>
</dbReference>
<comment type="caution">
    <text evidence="1">The sequence shown here is derived from an EMBL/GenBank/DDBJ whole genome shotgun (WGS) entry which is preliminary data.</text>
</comment>
<keyword evidence="2" id="KW-1185">Reference proteome</keyword>
<dbReference type="AlphaFoldDB" id="A0AAV6UNG7"/>
<dbReference type="EMBL" id="JAFNEN010000328">
    <property type="protein sequence ID" value="KAG8185642.1"/>
    <property type="molecule type" value="Genomic_DNA"/>
</dbReference>
<proteinExistence type="predicted"/>
<gene>
    <name evidence="1" type="ORF">JTE90_018519</name>
</gene>
<sequence>MVSVSSWNLLSTPIFYQGRPYITSLKISSWNAARNLMCVRGRRIKEGVARRRVPGLRVPRDKDVAHPRCGTLDPSTPWAGQDGPYPSWAPAWLFFFKFII</sequence>
<reference evidence="1 2" key="1">
    <citation type="journal article" date="2022" name="Nat. Ecol. Evol.">
        <title>A masculinizing supergene underlies an exaggerated male reproductive morph in a spider.</title>
        <authorList>
            <person name="Hendrickx F."/>
            <person name="De Corte Z."/>
            <person name="Sonet G."/>
            <person name="Van Belleghem S.M."/>
            <person name="Kostlbacher S."/>
            <person name="Vangestel C."/>
        </authorList>
    </citation>
    <scope>NUCLEOTIDE SEQUENCE [LARGE SCALE GENOMIC DNA]</scope>
    <source>
        <strain evidence="1">W744_W776</strain>
    </source>
</reference>